<dbReference type="GO" id="GO:0016787">
    <property type="term" value="F:hydrolase activity"/>
    <property type="evidence" value="ECO:0007669"/>
    <property type="project" value="UniProtKB-KW"/>
</dbReference>
<dbReference type="OrthoDB" id="9779415at2"/>
<dbReference type="InterPro" id="IPR011234">
    <property type="entry name" value="Fumarylacetoacetase-like_C"/>
</dbReference>
<evidence type="ECO:0000313" key="4">
    <source>
        <dbReference type="EMBL" id="RCK58338.1"/>
    </source>
</evidence>
<dbReference type="Pfam" id="PF01557">
    <property type="entry name" value="FAA_hydrolase"/>
    <property type="match status" value="1"/>
</dbReference>
<dbReference type="AlphaFoldDB" id="A0A367XXJ5"/>
<accession>A0A367XXJ5</accession>
<dbReference type="Proteomes" id="UP000253508">
    <property type="component" value="Unassembled WGS sequence"/>
</dbReference>
<name>A0A367XXJ5_9MICO</name>
<dbReference type="PANTHER" id="PTHR42796:SF7">
    <property type="entry name" value="2-DEHYDRO-3-DEOXY-D-ARABINONATE DEHYDRATASE"/>
    <property type="match status" value="1"/>
</dbReference>
<evidence type="ECO:0000256" key="2">
    <source>
        <dbReference type="ARBA" id="ARBA00022723"/>
    </source>
</evidence>
<evidence type="ECO:0000313" key="5">
    <source>
        <dbReference type="Proteomes" id="UP000253508"/>
    </source>
</evidence>
<dbReference type="InterPro" id="IPR051121">
    <property type="entry name" value="FAH"/>
</dbReference>
<keyword evidence="5" id="KW-1185">Reference proteome</keyword>
<comment type="similarity">
    <text evidence="1">Belongs to the FAH family.</text>
</comment>
<feature type="domain" description="Fumarylacetoacetase-like C-terminal" evidence="3">
    <location>
        <begin position="189"/>
        <end position="364"/>
    </location>
</feature>
<sequence>MTSWLPPLETILPADADRAVLIGRAQTPAGPSVVIVRGGELIDITRDFPTVSALADQADPAAAALAAGGVSLGSLDDAWRNTDPDTRDERRPFLLSPIDLQVIKAAGVTFPVSMLERVIEERARGEAASADGIRASVQAALGGDIAGLVPGSAAAARLKTVLIDQGLWSQYLEVGIGPDAEIFSKAPVLSSVGAGHDVGVLAASEWNNPEPEIVIVVSSACRIVGATLGNDVNLRDIEGRSALLLGRAKDNNASAAIGPFVRLFDESFSLDDVRRESVTLRVTGNDGFVLDASSHMEQISRDPADLAVQAAGTHHQYPDGFVLYLGTMFAPTGDRDEPGRGFTHHIGDIITISSTRLGALVGRVAHSEDAPPWRFGIRELMANLAGRGVL</sequence>
<dbReference type="GO" id="GO:0046872">
    <property type="term" value="F:metal ion binding"/>
    <property type="evidence" value="ECO:0007669"/>
    <property type="project" value="UniProtKB-KW"/>
</dbReference>
<gene>
    <name evidence="4" type="ORF">DTO57_09170</name>
</gene>
<keyword evidence="4" id="KW-0378">Hydrolase</keyword>
<dbReference type="GO" id="GO:0044281">
    <property type="term" value="P:small molecule metabolic process"/>
    <property type="evidence" value="ECO:0007669"/>
    <property type="project" value="UniProtKB-ARBA"/>
</dbReference>
<keyword evidence="2" id="KW-0479">Metal-binding</keyword>
<evidence type="ECO:0000256" key="1">
    <source>
        <dbReference type="ARBA" id="ARBA00010211"/>
    </source>
</evidence>
<dbReference type="EMBL" id="QORO01000003">
    <property type="protein sequence ID" value="RCK58338.1"/>
    <property type="molecule type" value="Genomic_DNA"/>
</dbReference>
<dbReference type="PANTHER" id="PTHR42796">
    <property type="entry name" value="FUMARYLACETOACETATE HYDROLASE DOMAIN-CONTAINING PROTEIN 2A-RELATED"/>
    <property type="match status" value="1"/>
</dbReference>
<comment type="caution">
    <text evidence="4">The sequence shown here is derived from an EMBL/GenBank/DDBJ whole genome shotgun (WGS) entry which is preliminary data.</text>
</comment>
<protein>
    <submittedName>
        <fullName evidence="4">Fumarylacetoacetate hydrolase</fullName>
    </submittedName>
</protein>
<dbReference type="Gene3D" id="3.90.850.10">
    <property type="entry name" value="Fumarylacetoacetase-like, C-terminal domain"/>
    <property type="match status" value="1"/>
</dbReference>
<proteinExistence type="inferred from homology"/>
<reference evidence="4 5" key="1">
    <citation type="submission" date="2018-07" db="EMBL/GenBank/DDBJ databases">
        <title>Microbacterium endoborsara sp. nov., a novel actinobacterium isolated from Borszczowia aralocaspica.</title>
        <authorList>
            <person name="An D."/>
        </authorList>
    </citation>
    <scope>NUCLEOTIDE SEQUENCE [LARGE SCALE GENOMIC DNA]</scope>
    <source>
        <strain evidence="4 5">C1.15228</strain>
    </source>
</reference>
<dbReference type="RefSeq" id="WP_114117941.1">
    <property type="nucleotide sequence ID" value="NZ_BMHU01000002.1"/>
</dbReference>
<dbReference type="InterPro" id="IPR036663">
    <property type="entry name" value="Fumarylacetoacetase_C_sf"/>
</dbReference>
<evidence type="ECO:0000259" key="3">
    <source>
        <dbReference type="Pfam" id="PF01557"/>
    </source>
</evidence>
<organism evidence="4 5">
    <name type="scientific">Microbacterium sorbitolivorans</name>
    <dbReference type="NCBI Taxonomy" id="1867410"/>
    <lineage>
        <taxon>Bacteria</taxon>
        <taxon>Bacillati</taxon>
        <taxon>Actinomycetota</taxon>
        <taxon>Actinomycetes</taxon>
        <taxon>Micrococcales</taxon>
        <taxon>Microbacteriaceae</taxon>
        <taxon>Microbacterium</taxon>
    </lineage>
</organism>
<dbReference type="SUPFAM" id="SSF56529">
    <property type="entry name" value="FAH"/>
    <property type="match status" value="1"/>
</dbReference>